<organism evidence="1 2">
    <name type="scientific">Panagrolaimus sp. ES5</name>
    <dbReference type="NCBI Taxonomy" id="591445"/>
    <lineage>
        <taxon>Eukaryota</taxon>
        <taxon>Metazoa</taxon>
        <taxon>Ecdysozoa</taxon>
        <taxon>Nematoda</taxon>
        <taxon>Chromadorea</taxon>
        <taxon>Rhabditida</taxon>
        <taxon>Tylenchina</taxon>
        <taxon>Panagrolaimomorpha</taxon>
        <taxon>Panagrolaimoidea</taxon>
        <taxon>Panagrolaimidae</taxon>
        <taxon>Panagrolaimus</taxon>
    </lineage>
</organism>
<accession>A0AC34FDU5</accession>
<evidence type="ECO:0000313" key="2">
    <source>
        <dbReference type="WBParaSite" id="ES5_v2.g15470.t1"/>
    </source>
</evidence>
<name>A0AC34FDU5_9BILA</name>
<dbReference type="Proteomes" id="UP000887579">
    <property type="component" value="Unplaced"/>
</dbReference>
<proteinExistence type="predicted"/>
<protein>
    <submittedName>
        <fullName evidence="2">Uncharacterized protein</fullName>
    </submittedName>
</protein>
<reference evidence="2" key="1">
    <citation type="submission" date="2022-11" db="UniProtKB">
        <authorList>
            <consortium name="WormBaseParasite"/>
        </authorList>
    </citation>
    <scope>IDENTIFICATION</scope>
</reference>
<sequence>MREMDANTINPWIDEPNYAFSNNPDINDLLNVMIDFRLPFPQTSAGYLKLLEIFIDDRAKNVSDEEKLKHVCEYLRVDYPPERKHLSRGSSPARTCSTAESYITAEETMQENIPETSTQNDDVNNTLNNSFDATPKAVTRWKNSPLRVVANLQVDISDNDEEESDSFNDPMPELDDEEIDLLLPKFTTFLSSPDGKSRKRKTSFSDVSDVSSESDFDDNVSLLSLSNIMGAMTASYENK</sequence>
<dbReference type="WBParaSite" id="ES5_v2.g15470.t1">
    <property type="protein sequence ID" value="ES5_v2.g15470.t1"/>
    <property type="gene ID" value="ES5_v2.g15470"/>
</dbReference>
<evidence type="ECO:0000313" key="1">
    <source>
        <dbReference type="Proteomes" id="UP000887579"/>
    </source>
</evidence>